<dbReference type="Pfam" id="PF21394">
    <property type="entry name" value="Beta-ketacyl_N"/>
    <property type="match status" value="1"/>
</dbReference>
<evidence type="ECO:0000256" key="8">
    <source>
        <dbReference type="PROSITE-ProRule" id="PRU01363"/>
    </source>
</evidence>
<dbReference type="Pfam" id="PF00109">
    <property type="entry name" value="ketoacyl-synt"/>
    <property type="match status" value="1"/>
</dbReference>
<dbReference type="InterPro" id="IPR001227">
    <property type="entry name" value="Ac_transferase_dom_sf"/>
</dbReference>
<dbReference type="Gene3D" id="3.30.300.30">
    <property type="match status" value="1"/>
</dbReference>
<dbReference type="SUPFAM" id="SSF53901">
    <property type="entry name" value="Thiolase-like"/>
    <property type="match status" value="1"/>
</dbReference>
<dbReference type="InterPro" id="IPR014043">
    <property type="entry name" value="Acyl_transferase_dom"/>
</dbReference>
<dbReference type="InterPro" id="IPR014030">
    <property type="entry name" value="Ketoacyl_synth_N"/>
</dbReference>
<dbReference type="CDD" id="cd08955">
    <property type="entry name" value="KR_2_FAS_SDR_x"/>
    <property type="match status" value="1"/>
</dbReference>
<accession>A0AA43GYS7</accession>
<evidence type="ECO:0000259" key="12">
    <source>
        <dbReference type="PROSITE" id="PS52004"/>
    </source>
</evidence>
<keyword evidence="7" id="KW-0511">Multifunctional enzyme</keyword>
<dbReference type="PROSITE" id="PS52019">
    <property type="entry name" value="PKS_MFAS_DH"/>
    <property type="match status" value="1"/>
</dbReference>
<dbReference type="Pfam" id="PF13193">
    <property type="entry name" value="AMP-binding_C"/>
    <property type="match status" value="1"/>
</dbReference>
<dbReference type="InterPro" id="IPR018201">
    <property type="entry name" value="Ketoacyl_synth_AS"/>
</dbReference>
<dbReference type="SUPFAM" id="SSF53335">
    <property type="entry name" value="S-adenosyl-L-methionine-dependent methyltransferases"/>
    <property type="match status" value="1"/>
</dbReference>
<dbReference type="Pfam" id="PF22621">
    <property type="entry name" value="CurL-like_PKS_C"/>
    <property type="match status" value="1"/>
</dbReference>
<dbReference type="Gene3D" id="3.40.366.10">
    <property type="entry name" value="Malonyl-Coenzyme A Acyl Carrier Protein, domain 2"/>
    <property type="match status" value="1"/>
</dbReference>
<dbReference type="EMBL" id="JANQDL010000057">
    <property type="protein sequence ID" value="MDH6063737.1"/>
    <property type="molecule type" value="Genomic_DNA"/>
</dbReference>
<dbReference type="Gene3D" id="3.40.47.10">
    <property type="match status" value="1"/>
</dbReference>
<organism evidence="14 15">
    <name type="scientific">Umezakia ovalisporum FSS-62</name>
    <dbReference type="NCBI Taxonomy" id="2971776"/>
    <lineage>
        <taxon>Bacteria</taxon>
        <taxon>Bacillati</taxon>
        <taxon>Cyanobacteriota</taxon>
        <taxon>Cyanophyceae</taxon>
        <taxon>Nostocales</taxon>
        <taxon>Nodulariaceae</taxon>
        <taxon>Umezakia</taxon>
    </lineage>
</organism>
<dbReference type="InterPro" id="IPR036291">
    <property type="entry name" value="NAD(P)-bd_dom_sf"/>
</dbReference>
<dbReference type="SMART" id="SM00825">
    <property type="entry name" value="PKS_KS"/>
    <property type="match status" value="1"/>
</dbReference>
<keyword evidence="5" id="KW-0276">Fatty acid metabolism</keyword>
<keyword evidence="1" id="KW-0596">Phosphopantetheine</keyword>
<dbReference type="InterPro" id="IPR050091">
    <property type="entry name" value="PKS_NRPS_Biosynth_Enz"/>
</dbReference>
<dbReference type="Gene3D" id="3.40.50.720">
    <property type="entry name" value="NAD(P)-binding Rossmann-like Domain"/>
    <property type="match status" value="1"/>
</dbReference>
<dbReference type="PROSITE" id="PS50075">
    <property type="entry name" value="CARRIER"/>
    <property type="match status" value="2"/>
</dbReference>
<dbReference type="FunFam" id="2.30.38.10:FF:000001">
    <property type="entry name" value="Non-ribosomal peptide synthetase PvdI"/>
    <property type="match status" value="1"/>
</dbReference>
<dbReference type="InterPro" id="IPR036736">
    <property type="entry name" value="ACP-like_sf"/>
</dbReference>
<keyword evidence="2" id="KW-0597">Phosphoprotein</keyword>
<dbReference type="Gene3D" id="3.40.50.150">
    <property type="entry name" value="Vaccinia Virus protein VP39"/>
    <property type="match status" value="1"/>
</dbReference>
<dbReference type="SMART" id="SM00822">
    <property type="entry name" value="PKS_KR"/>
    <property type="match status" value="1"/>
</dbReference>
<dbReference type="InterPro" id="IPR029063">
    <property type="entry name" value="SAM-dependent_MTases_sf"/>
</dbReference>
<dbReference type="InterPro" id="IPR013217">
    <property type="entry name" value="Methyltransf_12"/>
</dbReference>
<evidence type="ECO:0000256" key="5">
    <source>
        <dbReference type="ARBA" id="ARBA00022832"/>
    </source>
</evidence>
<keyword evidence="4" id="KW-0677">Repeat</keyword>
<dbReference type="SUPFAM" id="SSF56801">
    <property type="entry name" value="Acetyl-CoA synthetase-like"/>
    <property type="match status" value="1"/>
</dbReference>
<dbReference type="GO" id="GO:0004312">
    <property type="term" value="F:fatty acid synthase activity"/>
    <property type="evidence" value="ECO:0007669"/>
    <property type="project" value="TreeGrafter"/>
</dbReference>
<dbReference type="Gene3D" id="3.40.50.980">
    <property type="match status" value="2"/>
</dbReference>
<protein>
    <submittedName>
        <fullName evidence="14">SDR family NAD(P)-dependent oxidoreductase</fullName>
    </submittedName>
</protein>
<dbReference type="InterPro" id="IPR016039">
    <property type="entry name" value="Thiolase-like"/>
</dbReference>
<evidence type="ECO:0000256" key="7">
    <source>
        <dbReference type="ARBA" id="ARBA00023268"/>
    </source>
</evidence>
<evidence type="ECO:0000256" key="3">
    <source>
        <dbReference type="ARBA" id="ARBA00022679"/>
    </source>
</evidence>
<dbReference type="GO" id="GO:0004315">
    <property type="term" value="F:3-oxoacyl-[acyl-carrier-protein] synthase activity"/>
    <property type="evidence" value="ECO:0007669"/>
    <property type="project" value="InterPro"/>
</dbReference>
<dbReference type="PROSITE" id="PS52004">
    <property type="entry name" value="KS3_2"/>
    <property type="match status" value="1"/>
</dbReference>
<dbReference type="InterPro" id="IPR020807">
    <property type="entry name" value="PKS_DH"/>
</dbReference>
<keyword evidence="6" id="KW-0443">Lipid metabolism</keyword>
<dbReference type="Pfam" id="PF08242">
    <property type="entry name" value="Methyltransf_12"/>
    <property type="match status" value="1"/>
</dbReference>
<dbReference type="GO" id="GO:0005886">
    <property type="term" value="C:plasma membrane"/>
    <property type="evidence" value="ECO:0007669"/>
    <property type="project" value="TreeGrafter"/>
</dbReference>
<evidence type="ECO:0000256" key="4">
    <source>
        <dbReference type="ARBA" id="ARBA00022737"/>
    </source>
</evidence>
<evidence type="ECO:0000313" key="14">
    <source>
        <dbReference type="EMBL" id="MDH6063737.1"/>
    </source>
</evidence>
<dbReference type="Gene3D" id="3.10.129.110">
    <property type="entry name" value="Polyketide synthase dehydratase"/>
    <property type="match status" value="1"/>
</dbReference>
<evidence type="ECO:0000256" key="6">
    <source>
        <dbReference type="ARBA" id="ARBA00023098"/>
    </source>
</evidence>
<evidence type="ECO:0000256" key="10">
    <source>
        <dbReference type="SAM" id="MobiDB-lite"/>
    </source>
</evidence>
<dbReference type="SUPFAM" id="SSF55048">
    <property type="entry name" value="Probable ACP-binding domain of malonyl-CoA ACP transacylase"/>
    <property type="match status" value="1"/>
</dbReference>
<dbReference type="FunFam" id="3.40.47.10:FF:000042">
    <property type="entry name" value="Polyketide synthase Pks13"/>
    <property type="match status" value="1"/>
</dbReference>
<dbReference type="Pfam" id="PF08659">
    <property type="entry name" value="KR"/>
    <property type="match status" value="1"/>
</dbReference>
<feature type="region of interest" description="Disordered" evidence="10">
    <location>
        <begin position="557"/>
        <end position="580"/>
    </location>
</feature>
<evidence type="ECO:0000256" key="2">
    <source>
        <dbReference type="ARBA" id="ARBA00022553"/>
    </source>
</evidence>
<feature type="domain" description="Carrier" evidence="11">
    <location>
        <begin position="2805"/>
        <end position="2884"/>
    </location>
</feature>
<feature type="domain" description="PKS/mFAS DH" evidence="13">
    <location>
        <begin position="1593"/>
        <end position="1892"/>
    </location>
</feature>
<dbReference type="FunFam" id="3.30.300.30:FF:000010">
    <property type="entry name" value="Enterobactin synthetase component F"/>
    <property type="match status" value="1"/>
</dbReference>
<feature type="coiled-coil region" evidence="9">
    <location>
        <begin position="2570"/>
        <end position="2597"/>
    </location>
</feature>
<dbReference type="GO" id="GO:0031177">
    <property type="term" value="F:phosphopantetheine binding"/>
    <property type="evidence" value="ECO:0007669"/>
    <property type="project" value="InterPro"/>
</dbReference>
<dbReference type="GO" id="GO:0071770">
    <property type="term" value="P:DIM/DIP cell wall layer assembly"/>
    <property type="evidence" value="ECO:0007669"/>
    <property type="project" value="TreeGrafter"/>
</dbReference>
<dbReference type="CDD" id="cd00833">
    <property type="entry name" value="PKS"/>
    <property type="match status" value="1"/>
</dbReference>
<feature type="region of interest" description="N-terminal hotdog fold" evidence="8">
    <location>
        <begin position="1593"/>
        <end position="1715"/>
    </location>
</feature>
<dbReference type="InterPro" id="IPR049490">
    <property type="entry name" value="C883_1060-like_KR_N"/>
</dbReference>
<dbReference type="InterPro" id="IPR049551">
    <property type="entry name" value="PKS_DH_C"/>
</dbReference>
<dbReference type="InterPro" id="IPR020841">
    <property type="entry name" value="PKS_Beta-ketoAc_synthase_dom"/>
</dbReference>
<dbReference type="InterPro" id="IPR057326">
    <property type="entry name" value="KR_dom"/>
</dbReference>
<dbReference type="Proteomes" id="UP001159370">
    <property type="component" value="Unassembled WGS sequence"/>
</dbReference>
<evidence type="ECO:0000259" key="11">
    <source>
        <dbReference type="PROSITE" id="PS50075"/>
    </source>
</evidence>
<dbReference type="InterPro" id="IPR025110">
    <property type="entry name" value="AMP-bd_C"/>
</dbReference>
<dbReference type="Gene3D" id="1.10.1200.10">
    <property type="entry name" value="ACP-like"/>
    <property type="match status" value="2"/>
</dbReference>
<dbReference type="SMART" id="SM00823">
    <property type="entry name" value="PKS_PP"/>
    <property type="match status" value="2"/>
</dbReference>
<dbReference type="InterPro" id="IPR006162">
    <property type="entry name" value="Ppantetheine_attach_site"/>
</dbReference>
<dbReference type="SUPFAM" id="SSF47336">
    <property type="entry name" value="ACP-like"/>
    <property type="match status" value="2"/>
</dbReference>
<dbReference type="InterPro" id="IPR013968">
    <property type="entry name" value="PKS_KR"/>
</dbReference>
<dbReference type="SUPFAM" id="SSF52151">
    <property type="entry name" value="FabD/lysophospholipase-like"/>
    <property type="match status" value="1"/>
</dbReference>
<evidence type="ECO:0000256" key="9">
    <source>
        <dbReference type="SAM" id="Coils"/>
    </source>
</evidence>
<dbReference type="InterPro" id="IPR009081">
    <property type="entry name" value="PP-bd_ACP"/>
</dbReference>
<dbReference type="SMART" id="SM00827">
    <property type="entry name" value="PKS_AT"/>
    <property type="match status" value="1"/>
</dbReference>
<dbReference type="PANTHER" id="PTHR43775:SF51">
    <property type="entry name" value="INACTIVE PHENOLPHTHIOCEROL SYNTHESIS POLYKETIDE SYNTHASE TYPE I PKS1-RELATED"/>
    <property type="match status" value="1"/>
</dbReference>
<dbReference type="SUPFAM" id="SSF51735">
    <property type="entry name" value="NAD(P)-binding Rossmann-fold domains"/>
    <property type="match status" value="2"/>
</dbReference>
<dbReference type="GO" id="GO:0044550">
    <property type="term" value="P:secondary metabolite biosynthetic process"/>
    <property type="evidence" value="ECO:0007669"/>
    <property type="project" value="UniProtKB-ARBA"/>
</dbReference>
<dbReference type="Pfam" id="PF00698">
    <property type="entry name" value="Acyl_transf_1"/>
    <property type="match status" value="1"/>
</dbReference>
<sequence length="2920" mass="322827">MQERESPQILLDGNGTQSEFPDSCIHHLFEDQAARRPDAIALIEGEQSLTYRELNVRANHLAQHLLSLGCQSDDLVAICIERSAELFIGLLGILKAGCAYVPLDVGYPVDRIEYMLRDSDARILLTSTDVAKKLALTIPALQECQTVYLDQEIFEYDFHFLAIGKLLYNQYLRLLHFYFYTLIQQCRVFQANSVSQEIQTQVLPNNLAYCIYTSGSTGNPKGILMEHRSLVNMLWWHQQTRPSVQGVRTLQFCAVSFDFSCHEIFSTLCLGGILVLVPEAVRQNPFALAEFISQQKIEKLFLPVTALLQLAEAVNGNKSTSLALCEVITTGEQMQITPAVANLFQKTGAILHNHYGATEFQDATTHTLNGNPEGWPTLVPVGRPLHNVQVYILDEAQQPVPVGEEGELCIGGIGLARGYHNLPDLTNEKFIPNPFGTNGNAKKLYRTGDLARYLPDGTIEHLGRIDHQVKIRGFRVELGEIESVLTSHQAVRECAVVAREIAGHTQLVGYILAKDTPNLSLDKLEPILRQYSEAVLPEYMIPTRFINISNMPLTPSGKLDRRALPDPKGDRPALSTPLVKPRTQTEKRLAEIWGSYLAVDIVGIQDNFFDLGGTSLLLTQAHKFLCETFNINLSAVSLFQYPTIQTLAQYIDCQGDTTSRDTASRHKKVRRKQSGDSNDIAIISVAGRFPGAETIEQFWHNLCNGVESITLFSDDELEQTLPELFNNPAYVKAGAVLEGVELFDATFFGYSPKEAAVMDPQQRILLECAWEAFERAGYNPETYPEAVGVYAGSSLSTYLLNNIGSALGIITEQPFIETDMEQFQAKIGNDRSYLATRISHKLNLKGPSVNVQTACSTSLVAVHMACQSLISGECQMALAGGISVVVPHKGGYLYEEGMVRSQDGHCRAFDAKAQGTIFGNGGGLVLLKRLQDALDDNDNIMAVIKATAINNDGALKIGYTAPSVDGQADVISEAIAIADIDASTIGYVEAHGTGTQLGDPIEVAGLARAFQRSTDSVLGKQQCAIGSVKTNIGHLDEAAGIAGLIKVALALQYGQIPPSLHYANPNPRIDFDATPFFVNTELREWSRNGYPLRAGVSSFGVGGTNSHIVLEESPVKQPTLFSSLPERSHHLLTLSAHTQEALHELVQRYIQHNETHLDIDLGDLCFTANTGRKHFEHRLAVVAESIPGLQAQLETAQTAISAQKKNAPPTIAFLFTGQGSQYINMGRTLYDTESTFRAALDRCETILQNLGIESILSVIFGSSEHGLSLDDTAYTQPALFAIEYALYQLWKSWGIQPSVVIGHSAGEYVSACVAGVFSLEDGLKLIAERGRLIQALPRDGSMVSVMASEKRIADIILPYGGQVAIAAINGPQSVVISGQQQAIDAICAILETEGIKSKKLNVSHAFHSPLVEAMLDSFLQVAQEVTYSEPQIKLISNVTGTLASHESCPDELPITTAEYWVRHVRQPVRFAAGMESLEGQGVNVFIEIGPKPVLLGMGRDCLPEQEGLWLPSLRPKQDDWQQVLSSLRDLYLAGVTVDWSSFHQGYARRRVPLPTYPWQRERHWVEPIIRHRQSVLKATNTTKLTPNASVAQHPLLGQRLHLSRTQEIYFQTFIHSDFPIWVADHKVFGNVIIPGVAYFEMALAAGKALKPDSIFWLEDVSIAQALIIPDEGQTVQIVLSPQEESAYFFEILSLEKENSWVLHASGKLVAQEQVLETELIDLIALQAHCSEEVSVDVLYQEEMARRLDMGPMMRGVKQLWRYPLSFAKSHDAMALAKVSLPEILLHESNAYQFHPVILDAGLQMITVSYPEANQGQTYVPVGMEGLQVYGRPSSELWCRAQYRPPLDTDQRQGIDLLPKKLIADLHLFDTQGRVVAIMFGVQSVLVGREAMLRSQDTWRNWLYQVLWKPQACFGLLPNYLPTPDKIRKRLETKLATLIIEANLATYAIAYTQLERLSLAYVVATFRQMGWLFQPGERFSTAQKVSALGIVDQHRQLFARLLDILAEADIIRSENSMTTWEVISYPETIDIQVLLDDLEAKEAEAEVTLVSRCSAKLAEVLQGKCDPIQLLFPAGDTTTLSKIYREAPVLRVTNTLVQEALVSALEQLPPERGWRILEIGAGTGGTTAYLLPHLPGNQTKYVFTDISAFFLAKAEERFKDYPFVSYQVLDIEQAPQAQGFEPQIYDLIVAADVLHATSDLRQTLAHIRQLLAPGGMLILMEDSEPARWADLTFGLTEGWWKFTDCDLRPNHPLLSPEQWQILLSEMGFSQTTALWPKIDSSHKLPREAVIVARNEPVIRTPRRWLLLADEGIGGLLAKQLREEGEDCILLLPGEKYTEGDSQTFTINPGDIEEWQQLLNRVPSIQEIVHCWSMVSTDLDRATIFSCSSTLHLVQALAKYPKNPRLSLVTLGAQAVNEHHVQNVVGSVLWGMGKVIALEHPELQVAQVDLDPNGTVEAQVQVLRDELLARKNPASATSVPDLQTQPHEKQIAFREQTRYVARLSPLDRPNPRGEGTQEAFTFRDDGSYLIAGGLGGLGLVVARFLVTNGARYLVLVGRRGAREEQQAQLSELEQLGASVKVLQADIADAEQLAQALSAVTYPPLRGVIHAAGTLNDGILQQQSWQAFKEVMNPKVAGAWNLHTLTKNQPLDFFVLFSSATSLLGNPGQANHAAANAFLDGLASYRRHLGLPSLSINWGTWREVGIAARLGLDKLSNKQGEGTITLGQGLQILEQLLKDENGVYQVGVMPINWTQFLARQLTPQPFFSDAMKSIDTSLGKLTLQERDSCPQGYGHNIREQLENAPPKEGLTLLQAHVQEQVSQVLGIDTKTLLAEQDVGFFTLGMDSLTSIELRNRLQASLGCSLSSTLAFDYPTQQALVNYLANELLGTSEQLQNPESDEEDEISSMDDIVQLLSAKLEMEI</sequence>
<dbReference type="FunFam" id="3.40.366.10:FF:000002">
    <property type="entry name" value="Probable polyketide synthase 2"/>
    <property type="match status" value="1"/>
</dbReference>
<dbReference type="InterPro" id="IPR020806">
    <property type="entry name" value="PKS_PP-bd"/>
</dbReference>
<keyword evidence="3" id="KW-0808">Transferase</keyword>
<dbReference type="Pfam" id="PF00550">
    <property type="entry name" value="PP-binding"/>
    <property type="match status" value="2"/>
</dbReference>
<feature type="active site" description="Proton acceptor; for dehydratase activity" evidence="8">
    <location>
        <position position="1625"/>
    </location>
</feature>
<evidence type="ECO:0000259" key="13">
    <source>
        <dbReference type="PROSITE" id="PS52019"/>
    </source>
</evidence>
<dbReference type="Pfam" id="PF21089">
    <property type="entry name" value="PKS_DH_N"/>
    <property type="match status" value="1"/>
</dbReference>
<keyword evidence="9" id="KW-0175">Coiled coil</keyword>
<feature type="active site" description="Proton donor; for dehydratase activity" evidence="8">
    <location>
        <position position="1799"/>
    </location>
</feature>
<dbReference type="InterPro" id="IPR049900">
    <property type="entry name" value="PKS_mFAS_DH"/>
</dbReference>
<dbReference type="Pfam" id="PF02801">
    <property type="entry name" value="Ketoacyl-synt_C"/>
    <property type="match status" value="1"/>
</dbReference>
<dbReference type="InterPro" id="IPR016035">
    <property type="entry name" value="Acyl_Trfase/lysoPLipase"/>
</dbReference>
<gene>
    <name evidence="14" type="ORF">NWP23_08155</name>
</gene>
<dbReference type="InterPro" id="IPR042104">
    <property type="entry name" value="PKS_dehydratase_sf"/>
</dbReference>
<dbReference type="Gene3D" id="3.30.70.3290">
    <property type="match status" value="1"/>
</dbReference>
<evidence type="ECO:0000256" key="1">
    <source>
        <dbReference type="ARBA" id="ARBA00022450"/>
    </source>
</evidence>
<dbReference type="GO" id="GO:0006633">
    <property type="term" value="P:fatty acid biosynthetic process"/>
    <property type="evidence" value="ECO:0007669"/>
    <property type="project" value="InterPro"/>
</dbReference>
<dbReference type="Gene3D" id="2.30.38.10">
    <property type="entry name" value="Luciferase, Domain 3"/>
    <property type="match status" value="1"/>
</dbReference>
<dbReference type="Pfam" id="PF00501">
    <property type="entry name" value="AMP-binding"/>
    <property type="match status" value="1"/>
</dbReference>
<dbReference type="InterPro" id="IPR049552">
    <property type="entry name" value="PKS_DH_N"/>
</dbReference>
<feature type="domain" description="Ketosynthase family 3 (KS3)" evidence="12">
    <location>
        <begin position="677"/>
        <end position="1112"/>
    </location>
</feature>
<dbReference type="RefSeq" id="WP_280700636.1">
    <property type="nucleotide sequence ID" value="NZ_JANQDL010000057.1"/>
</dbReference>
<feature type="compositionally biased region" description="Basic and acidic residues" evidence="10">
    <location>
        <begin position="558"/>
        <end position="571"/>
    </location>
</feature>
<dbReference type="PANTHER" id="PTHR43775">
    <property type="entry name" value="FATTY ACID SYNTHASE"/>
    <property type="match status" value="1"/>
</dbReference>
<dbReference type="Pfam" id="PF14765">
    <property type="entry name" value="PS-DH"/>
    <property type="match status" value="1"/>
</dbReference>
<dbReference type="SMART" id="SM00826">
    <property type="entry name" value="PKS_DH"/>
    <property type="match status" value="1"/>
</dbReference>
<dbReference type="InterPro" id="IPR045851">
    <property type="entry name" value="AMP-bd_C_sf"/>
</dbReference>
<dbReference type="PROSITE" id="PS00606">
    <property type="entry name" value="KS3_1"/>
    <property type="match status" value="1"/>
</dbReference>
<reference evidence="14 15" key="1">
    <citation type="journal article" date="2023" name="J. Phycol.">
        <title>Chrysosporum ovalisporum is synonymous with the true-branching cyanobacterium Umezakia natans (Nostocales/Aphanizomenonaceae).</title>
        <authorList>
            <person name="McGregor G.B."/>
            <person name="Sendall B.C."/>
            <person name="Niiyama Y."/>
            <person name="Tuji A."/>
            <person name="Willis A."/>
        </authorList>
    </citation>
    <scope>NUCLEOTIDE SEQUENCE [LARGE SCALE GENOMIC DNA]</scope>
    <source>
        <strain evidence="14 15">FSS-62</strain>
    </source>
</reference>
<dbReference type="InterPro" id="IPR014031">
    <property type="entry name" value="Ketoacyl_synth_C"/>
</dbReference>
<evidence type="ECO:0000313" key="15">
    <source>
        <dbReference type="Proteomes" id="UP001159370"/>
    </source>
</evidence>
<dbReference type="CDD" id="cd02440">
    <property type="entry name" value="AdoMet_MTases"/>
    <property type="match status" value="1"/>
</dbReference>
<feature type="domain" description="Carrier" evidence="11">
    <location>
        <begin position="580"/>
        <end position="655"/>
    </location>
</feature>
<name>A0AA43GYS7_9CYAN</name>
<dbReference type="InterPro" id="IPR000873">
    <property type="entry name" value="AMP-dep_synth/lig_dom"/>
</dbReference>
<dbReference type="GO" id="GO:0005737">
    <property type="term" value="C:cytoplasm"/>
    <property type="evidence" value="ECO:0007669"/>
    <property type="project" value="TreeGrafter"/>
</dbReference>
<proteinExistence type="predicted"/>
<dbReference type="CDD" id="cd17651">
    <property type="entry name" value="A_NRPS_VisG_like"/>
    <property type="match status" value="1"/>
</dbReference>
<feature type="region of interest" description="C-terminal hotdog fold" evidence="8">
    <location>
        <begin position="1730"/>
        <end position="1892"/>
    </location>
</feature>
<dbReference type="PROSITE" id="PS00012">
    <property type="entry name" value="PHOSPHOPANTETHEINE"/>
    <property type="match status" value="1"/>
</dbReference>
<dbReference type="InterPro" id="IPR016036">
    <property type="entry name" value="Malonyl_transacylase_ACP-bd"/>
</dbReference>
<comment type="caution">
    <text evidence="14">The sequence shown here is derived from an EMBL/GenBank/DDBJ whole genome shotgun (WGS) entry which is preliminary data.</text>
</comment>